<dbReference type="EC" id="6.1.1.16" evidence="12"/>
<feature type="binding site" evidence="12">
    <location>
        <position position="266"/>
    </location>
    <ligand>
        <name>ATP</name>
        <dbReference type="ChEBI" id="CHEBI:30616"/>
    </ligand>
</feature>
<dbReference type="SMART" id="SM00840">
    <property type="entry name" value="DALR_2"/>
    <property type="match status" value="1"/>
</dbReference>
<comment type="catalytic activity">
    <reaction evidence="11 12">
        <text>tRNA(Cys) + L-cysteine + ATP = L-cysteinyl-tRNA(Cys) + AMP + diphosphate</text>
        <dbReference type="Rhea" id="RHEA:17773"/>
        <dbReference type="Rhea" id="RHEA-COMP:9661"/>
        <dbReference type="Rhea" id="RHEA-COMP:9679"/>
        <dbReference type="ChEBI" id="CHEBI:30616"/>
        <dbReference type="ChEBI" id="CHEBI:33019"/>
        <dbReference type="ChEBI" id="CHEBI:35235"/>
        <dbReference type="ChEBI" id="CHEBI:78442"/>
        <dbReference type="ChEBI" id="CHEBI:78517"/>
        <dbReference type="ChEBI" id="CHEBI:456215"/>
        <dbReference type="EC" id="6.1.1.16"/>
    </reaction>
</comment>
<dbReference type="AlphaFoldDB" id="A0A5E4LPV7"/>
<gene>
    <name evidence="14" type="primary">cysS_2</name>
    <name evidence="12" type="synonym">cysS</name>
    <name evidence="14" type="ORF">LFW2832_00730</name>
</gene>
<dbReference type="SUPFAM" id="SSF47323">
    <property type="entry name" value="Anticodon-binding domain of a subclass of class I aminoacyl-tRNA synthetases"/>
    <property type="match status" value="1"/>
</dbReference>
<comment type="similarity">
    <text evidence="2 12">Belongs to the class-I aminoacyl-tRNA synthetase family.</text>
</comment>
<feature type="short sequence motif" description="'HIGH' region" evidence="12">
    <location>
        <begin position="28"/>
        <end position="38"/>
    </location>
</feature>
<dbReference type="SUPFAM" id="SSF52374">
    <property type="entry name" value="Nucleotidylyl transferase"/>
    <property type="match status" value="1"/>
</dbReference>
<accession>A0A5E4LPV7</accession>
<feature type="domain" description="Cysteinyl-tRNA synthetase class Ia DALR" evidence="13">
    <location>
        <begin position="348"/>
        <end position="407"/>
    </location>
</feature>
<evidence type="ECO:0000256" key="5">
    <source>
        <dbReference type="ARBA" id="ARBA00022723"/>
    </source>
</evidence>
<evidence type="ECO:0000256" key="2">
    <source>
        <dbReference type="ARBA" id="ARBA00005594"/>
    </source>
</evidence>
<evidence type="ECO:0000256" key="12">
    <source>
        <dbReference type="HAMAP-Rule" id="MF_00041"/>
    </source>
</evidence>
<dbReference type="Gene3D" id="1.20.120.1910">
    <property type="entry name" value="Cysteine-tRNA ligase, C-terminal anti-codon recognition domain"/>
    <property type="match status" value="1"/>
</dbReference>
<evidence type="ECO:0000313" key="14">
    <source>
        <dbReference type="EMBL" id="VVC04095.1"/>
    </source>
</evidence>
<keyword evidence="3 12" id="KW-0963">Cytoplasm</keyword>
<feature type="binding site" evidence="12">
    <location>
        <position position="26"/>
    </location>
    <ligand>
        <name>Zn(2+)</name>
        <dbReference type="ChEBI" id="CHEBI:29105"/>
    </ligand>
</feature>
<evidence type="ECO:0000256" key="11">
    <source>
        <dbReference type="ARBA" id="ARBA00047398"/>
    </source>
</evidence>
<evidence type="ECO:0000313" key="15">
    <source>
        <dbReference type="Proteomes" id="UP000789941"/>
    </source>
</evidence>
<evidence type="ECO:0000256" key="10">
    <source>
        <dbReference type="ARBA" id="ARBA00023146"/>
    </source>
</evidence>
<dbReference type="EMBL" id="CABMJJ010000009">
    <property type="protein sequence ID" value="VVC04095.1"/>
    <property type="molecule type" value="Genomic_DNA"/>
</dbReference>
<evidence type="ECO:0000256" key="4">
    <source>
        <dbReference type="ARBA" id="ARBA00022598"/>
    </source>
</evidence>
<reference evidence="14 15" key="1">
    <citation type="submission" date="2019-08" db="EMBL/GenBank/DDBJ databases">
        <authorList>
            <person name="Vazquez-Campos X."/>
        </authorList>
    </citation>
    <scope>NUCLEOTIDE SEQUENCE [LARGE SCALE GENOMIC DNA]</scope>
    <source>
        <strain evidence="14">LFW-283_2</strain>
    </source>
</reference>
<dbReference type="PANTHER" id="PTHR10890">
    <property type="entry name" value="CYSTEINYL-TRNA SYNTHETASE"/>
    <property type="match status" value="1"/>
</dbReference>
<feature type="binding site" evidence="12">
    <location>
        <position position="235"/>
    </location>
    <ligand>
        <name>Zn(2+)</name>
        <dbReference type="ChEBI" id="CHEBI:29105"/>
    </ligand>
</feature>
<dbReference type="Pfam" id="PF01406">
    <property type="entry name" value="tRNA-synt_1e"/>
    <property type="match status" value="1"/>
</dbReference>
<evidence type="ECO:0000259" key="13">
    <source>
        <dbReference type="SMART" id="SM00840"/>
    </source>
</evidence>
<dbReference type="InterPro" id="IPR024909">
    <property type="entry name" value="Cys-tRNA/MSH_ligase"/>
</dbReference>
<dbReference type="Pfam" id="PF09190">
    <property type="entry name" value="DALR_2"/>
    <property type="match status" value="1"/>
</dbReference>
<evidence type="ECO:0000256" key="8">
    <source>
        <dbReference type="ARBA" id="ARBA00022840"/>
    </source>
</evidence>
<dbReference type="GO" id="GO:0004817">
    <property type="term" value="F:cysteine-tRNA ligase activity"/>
    <property type="evidence" value="ECO:0007669"/>
    <property type="project" value="UniProtKB-UniRule"/>
</dbReference>
<keyword evidence="6 12" id="KW-0547">Nucleotide-binding</keyword>
<dbReference type="PANTHER" id="PTHR10890:SF3">
    <property type="entry name" value="CYSTEINE--TRNA LIGASE, CYTOPLASMIC"/>
    <property type="match status" value="1"/>
</dbReference>
<proteinExistence type="inferred from homology"/>
<feature type="binding site" evidence="12">
    <location>
        <position position="231"/>
    </location>
    <ligand>
        <name>Zn(2+)</name>
        <dbReference type="ChEBI" id="CHEBI:29105"/>
    </ligand>
</feature>
<comment type="caution">
    <text evidence="14">The sequence shown here is derived from an EMBL/GenBank/DDBJ whole genome shotgun (WGS) entry which is preliminary data.</text>
</comment>
<evidence type="ECO:0000256" key="7">
    <source>
        <dbReference type="ARBA" id="ARBA00022833"/>
    </source>
</evidence>
<dbReference type="GO" id="GO:0005737">
    <property type="term" value="C:cytoplasm"/>
    <property type="evidence" value="ECO:0007669"/>
    <property type="project" value="UniProtKB-SubCell"/>
</dbReference>
<keyword evidence="9 12" id="KW-0648">Protein biosynthesis</keyword>
<comment type="cofactor">
    <cofactor evidence="12">
        <name>Zn(2+)</name>
        <dbReference type="ChEBI" id="CHEBI:29105"/>
    </cofactor>
    <text evidence="12">Binds 1 zinc ion per subunit.</text>
</comment>
<keyword evidence="4 12" id="KW-0436">Ligase</keyword>
<evidence type="ECO:0000256" key="6">
    <source>
        <dbReference type="ARBA" id="ARBA00022741"/>
    </source>
</evidence>
<dbReference type="GO" id="GO:0005524">
    <property type="term" value="F:ATP binding"/>
    <property type="evidence" value="ECO:0007669"/>
    <property type="project" value="UniProtKB-UniRule"/>
</dbReference>
<dbReference type="NCBIfam" id="TIGR00435">
    <property type="entry name" value="cysS"/>
    <property type="match status" value="1"/>
</dbReference>
<comment type="subcellular location">
    <subcellularLocation>
        <location evidence="1 12">Cytoplasm</location>
    </subcellularLocation>
</comment>
<dbReference type="PRINTS" id="PR00983">
    <property type="entry name" value="TRNASYNTHCYS"/>
</dbReference>
<name>A0A5E4LPV7_9ARCH</name>
<dbReference type="Gene3D" id="3.40.50.620">
    <property type="entry name" value="HUPs"/>
    <property type="match status" value="1"/>
</dbReference>
<evidence type="ECO:0000256" key="1">
    <source>
        <dbReference type="ARBA" id="ARBA00004496"/>
    </source>
</evidence>
<keyword evidence="8 12" id="KW-0067">ATP-binding</keyword>
<dbReference type="InterPro" id="IPR009080">
    <property type="entry name" value="tRNAsynth_Ia_anticodon-bd"/>
</dbReference>
<keyword evidence="10 12" id="KW-0030">Aminoacyl-tRNA synthetase</keyword>
<evidence type="ECO:0000256" key="9">
    <source>
        <dbReference type="ARBA" id="ARBA00022917"/>
    </source>
</evidence>
<keyword evidence="5 12" id="KW-0479">Metal-binding</keyword>
<dbReference type="InterPro" id="IPR015803">
    <property type="entry name" value="Cys-tRNA-ligase"/>
</dbReference>
<dbReference type="FunFam" id="3.40.50.620:FF:000130">
    <property type="entry name" value="Cysteine--tRNA ligase"/>
    <property type="match status" value="1"/>
</dbReference>
<dbReference type="InterPro" id="IPR014729">
    <property type="entry name" value="Rossmann-like_a/b/a_fold"/>
</dbReference>
<dbReference type="HAMAP" id="MF_00041">
    <property type="entry name" value="Cys_tRNA_synth"/>
    <property type="match status" value="1"/>
</dbReference>
<protein>
    <recommendedName>
        <fullName evidence="12">Cysteine--tRNA ligase</fullName>
        <ecNumber evidence="12">6.1.1.16</ecNumber>
    </recommendedName>
    <alternativeName>
        <fullName evidence="12">Cysteinyl-tRNA synthetase</fullName>
        <shortName evidence="12">CysRS</shortName>
    </alternativeName>
</protein>
<dbReference type="GO" id="GO:0008270">
    <property type="term" value="F:zinc ion binding"/>
    <property type="evidence" value="ECO:0007669"/>
    <property type="project" value="UniProtKB-UniRule"/>
</dbReference>
<feature type="binding site" evidence="12">
    <location>
        <position position="206"/>
    </location>
    <ligand>
        <name>Zn(2+)</name>
        <dbReference type="ChEBI" id="CHEBI:29105"/>
    </ligand>
</feature>
<dbReference type="InterPro" id="IPR015273">
    <property type="entry name" value="Cys-tRNA-synt_Ia_DALR"/>
</dbReference>
<feature type="short sequence motif" description="'KMSKS' region" evidence="12">
    <location>
        <begin position="263"/>
        <end position="267"/>
    </location>
</feature>
<evidence type="ECO:0000256" key="3">
    <source>
        <dbReference type="ARBA" id="ARBA00022490"/>
    </source>
</evidence>
<keyword evidence="7 12" id="KW-0862">Zinc</keyword>
<dbReference type="GO" id="GO:0006423">
    <property type="term" value="P:cysteinyl-tRNA aminoacylation"/>
    <property type="evidence" value="ECO:0007669"/>
    <property type="project" value="UniProtKB-UniRule"/>
</dbReference>
<dbReference type="Proteomes" id="UP000789941">
    <property type="component" value="Unassembled WGS sequence"/>
</dbReference>
<sequence>MQFLDSLTKEIKTFLPVQNRVVMYVCGLTPYDSAHIGHARTYVSFDVIKRYLIKKGYSVFHIQNITDVDDKIIKRCKETGANPKNLTEQNHNEALELFGQLHILPADVYPKVTEHIPQIIDLIKLIMDNGNAYETETGVYFDVSSFGGYGKLSGQDMEEIEAGSRKEVDESKNDPADFALWKKTKNEIIEFDSPWGRGRPGWHIECSAMVRTHAKQTLDIHGGARDLIFPHHENEIAQSEAGTKKKFCNCWMHTGFLTVNGEKMSKSLGNFITLRQALSNSTPNALRLFYLQAHYRSPLDYDEDNLQATEESVERIFNTLGLLNETLANAGSHVDQDFREKTNSLVATFYKNMENDCNTPEALSSLFSLLRMINGHLASGKVDHAQLRIVKNALQDMLWILGLEEKRKGLEEKKEDILALAIKLGAPKPETPEQALEFLIKLREDSRAAKDYKKSDEIRDKLKAIGIILEDKTGTSGSRWKII</sequence>
<dbReference type="InterPro" id="IPR032678">
    <property type="entry name" value="tRNA-synt_1_cat_dom"/>
</dbReference>
<organism evidence="14 15">
    <name type="scientific">Candidatus Bilamarchaeum dharawalense</name>
    <dbReference type="NCBI Taxonomy" id="2885759"/>
    <lineage>
        <taxon>Archaea</taxon>
        <taxon>Candidatus Micrarchaeota</taxon>
        <taxon>Candidatus Micrarchaeia</taxon>
        <taxon>Candidatus Anstonellales</taxon>
        <taxon>Candidatus Bilamarchaeaceae</taxon>
        <taxon>Candidatus Bilamarchaeum</taxon>
    </lineage>
</organism>
<dbReference type="CDD" id="cd00672">
    <property type="entry name" value="CysRS_core"/>
    <property type="match status" value="1"/>
</dbReference>